<dbReference type="AlphaFoldDB" id="A0A382F0V7"/>
<accession>A0A382F0V7</accession>
<gene>
    <name evidence="2" type="ORF">METZ01_LOCUS209126</name>
</gene>
<organism evidence="2">
    <name type="scientific">marine metagenome</name>
    <dbReference type="NCBI Taxonomy" id="408172"/>
    <lineage>
        <taxon>unclassified sequences</taxon>
        <taxon>metagenomes</taxon>
        <taxon>ecological metagenomes</taxon>
    </lineage>
</organism>
<sequence length="55" mass="6159">MVFVGSMLLTLDLETVKRHLLFGRLLATRQTYPESTFGDDGQSLRKHQPSIIGPS</sequence>
<protein>
    <submittedName>
        <fullName evidence="2">Uncharacterized protein</fullName>
    </submittedName>
</protein>
<evidence type="ECO:0000313" key="2">
    <source>
        <dbReference type="EMBL" id="SVB56272.1"/>
    </source>
</evidence>
<proteinExistence type="predicted"/>
<reference evidence="2" key="1">
    <citation type="submission" date="2018-05" db="EMBL/GenBank/DDBJ databases">
        <authorList>
            <person name="Lanie J.A."/>
            <person name="Ng W.-L."/>
            <person name="Kazmierczak K.M."/>
            <person name="Andrzejewski T.M."/>
            <person name="Davidsen T.M."/>
            <person name="Wayne K.J."/>
            <person name="Tettelin H."/>
            <person name="Glass J.I."/>
            <person name="Rusch D."/>
            <person name="Podicherti R."/>
            <person name="Tsui H.-C.T."/>
            <person name="Winkler M.E."/>
        </authorList>
    </citation>
    <scope>NUCLEOTIDE SEQUENCE</scope>
</reference>
<dbReference type="EMBL" id="UINC01047243">
    <property type="protein sequence ID" value="SVB56272.1"/>
    <property type="molecule type" value="Genomic_DNA"/>
</dbReference>
<name>A0A382F0V7_9ZZZZ</name>
<feature type="region of interest" description="Disordered" evidence="1">
    <location>
        <begin position="33"/>
        <end position="55"/>
    </location>
</feature>
<evidence type="ECO:0000256" key="1">
    <source>
        <dbReference type="SAM" id="MobiDB-lite"/>
    </source>
</evidence>